<keyword evidence="6" id="KW-0812">Transmembrane</keyword>
<sequence>MKTKTIYFVWITFFLLSGAIEMNAQYDPYPHFPGGEKKLMEYIRENLVYPEDAKKQGIEGRVILRFLVTQTGRLDSIHVHRSLSPSCDAEALRIAASMPDWTPGLRNGEPVGVYYTLPIRFDLSAYKKDHIDISELWNSTLAINDTLPIIDPVETPARFPDGEKALWEYMRKNIRYPSPDICVHGRVILRFVITPSGDIENIEVKRSLHPDFDKIAVEMVESMPKWIPGMQNGKPVYSYYILPVTFRLE</sequence>
<dbReference type="EMBL" id="SNRX01000005">
    <property type="protein sequence ID" value="KAA6302859.1"/>
    <property type="molecule type" value="Genomic_DNA"/>
</dbReference>
<evidence type="ECO:0000256" key="4">
    <source>
        <dbReference type="ARBA" id="ARBA00022475"/>
    </source>
</evidence>
<keyword evidence="4" id="KW-1003">Cell membrane</keyword>
<comment type="caution">
    <text evidence="11">The sequence shown here is derived from an EMBL/GenBank/DDBJ whole genome shotgun (WGS) entry which is preliminary data.</text>
</comment>
<dbReference type="SUPFAM" id="SSF74653">
    <property type="entry name" value="TolA/TonB C-terminal domain"/>
    <property type="match status" value="2"/>
</dbReference>
<evidence type="ECO:0000256" key="9">
    <source>
        <dbReference type="ARBA" id="ARBA00023136"/>
    </source>
</evidence>
<evidence type="ECO:0000313" key="11">
    <source>
        <dbReference type="EMBL" id="KAA6302859.1"/>
    </source>
</evidence>
<evidence type="ECO:0000256" key="8">
    <source>
        <dbReference type="ARBA" id="ARBA00022989"/>
    </source>
</evidence>
<keyword evidence="5" id="KW-0997">Cell inner membrane</keyword>
<comment type="subcellular location">
    <subcellularLocation>
        <location evidence="1">Cell inner membrane</location>
        <topology evidence="1">Single-pass membrane protein</topology>
        <orientation evidence="1">Periplasmic side</orientation>
    </subcellularLocation>
</comment>
<feature type="domain" description="TonB C-terminal" evidence="10">
    <location>
        <begin position="34"/>
        <end position="130"/>
    </location>
</feature>
<keyword evidence="9" id="KW-0472">Membrane</keyword>
<keyword evidence="7" id="KW-0653">Protein transport</keyword>
<dbReference type="PANTHER" id="PTHR33446:SF2">
    <property type="entry name" value="PROTEIN TONB"/>
    <property type="match status" value="1"/>
</dbReference>
<organism evidence="11 12">
    <name type="scientific">Candidatus Ordinivivax streblomastigis</name>
    <dbReference type="NCBI Taxonomy" id="2540710"/>
    <lineage>
        <taxon>Bacteria</taxon>
        <taxon>Pseudomonadati</taxon>
        <taxon>Bacteroidota</taxon>
        <taxon>Bacteroidia</taxon>
        <taxon>Bacteroidales</taxon>
        <taxon>Candidatus Ordinivivax</taxon>
    </lineage>
</organism>
<name>A0A5M8P316_9BACT</name>
<dbReference type="PROSITE" id="PS52015">
    <property type="entry name" value="TONB_CTD"/>
    <property type="match status" value="1"/>
</dbReference>
<comment type="similarity">
    <text evidence="2">Belongs to the TonB family.</text>
</comment>
<dbReference type="Proteomes" id="UP000324575">
    <property type="component" value="Unassembled WGS sequence"/>
</dbReference>
<evidence type="ECO:0000313" key="12">
    <source>
        <dbReference type="Proteomes" id="UP000324575"/>
    </source>
</evidence>
<keyword evidence="8" id="KW-1133">Transmembrane helix</keyword>
<dbReference type="GO" id="GO:0098797">
    <property type="term" value="C:plasma membrane protein complex"/>
    <property type="evidence" value="ECO:0007669"/>
    <property type="project" value="TreeGrafter"/>
</dbReference>
<evidence type="ECO:0000256" key="2">
    <source>
        <dbReference type="ARBA" id="ARBA00006555"/>
    </source>
</evidence>
<reference evidence="11 12" key="1">
    <citation type="submission" date="2019-03" db="EMBL/GenBank/DDBJ databases">
        <title>Single cell metagenomics reveals metabolic interactions within the superorganism composed of flagellate Streblomastix strix and complex community of Bacteroidetes bacteria on its surface.</title>
        <authorList>
            <person name="Treitli S.C."/>
            <person name="Kolisko M."/>
            <person name="Husnik F."/>
            <person name="Keeling P."/>
            <person name="Hampl V."/>
        </authorList>
    </citation>
    <scope>NUCLEOTIDE SEQUENCE [LARGE SCALE GENOMIC DNA]</scope>
    <source>
        <strain evidence="11">St1</strain>
    </source>
</reference>
<protein>
    <recommendedName>
        <fullName evidence="10">TonB C-terminal domain-containing protein</fullName>
    </recommendedName>
</protein>
<dbReference type="GO" id="GO:0015031">
    <property type="term" value="P:protein transport"/>
    <property type="evidence" value="ECO:0007669"/>
    <property type="project" value="UniProtKB-KW"/>
</dbReference>
<dbReference type="InterPro" id="IPR051045">
    <property type="entry name" value="TonB-dependent_transducer"/>
</dbReference>
<dbReference type="Pfam" id="PF03544">
    <property type="entry name" value="TonB_C"/>
    <property type="match status" value="2"/>
</dbReference>
<evidence type="ECO:0000256" key="5">
    <source>
        <dbReference type="ARBA" id="ARBA00022519"/>
    </source>
</evidence>
<gene>
    <name evidence="11" type="ORF">EZS26_001029</name>
</gene>
<accession>A0A5M8P316</accession>
<dbReference type="Gene3D" id="3.30.1150.10">
    <property type="match status" value="2"/>
</dbReference>
<dbReference type="GO" id="GO:0031992">
    <property type="term" value="F:energy transducer activity"/>
    <property type="evidence" value="ECO:0007669"/>
    <property type="project" value="TreeGrafter"/>
</dbReference>
<evidence type="ECO:0000256" key="6">
    <source>
        <dbReference type="ARBA" id="ARBA00022692"/>
    </source>
</evidence>
<dbReference type="NCBIfam" id="TIGR01352">
    <property type="entry name" value="tonB_Cterm"/>
    <property type="match status" value="2"/>
</dbReference>
<dbReference type="GO" id="GO:0055085">
    <property type="term" value="P:transmembrane transport"/>
    <property type="evidence" value="ECO:0007669"/>
    <property type="project" value="InterPro"/>
</dbReference>
<evidence type="ECO:0000256" key="3">
    <source>
        <dbReference type="ARBA" id="ARBA00022448"/>
    </source>
</evidence>
<dbReference type="AlphaFoldDB" id="A0A5M8P316"/>
<proteinExistence type="inferred from homology"/>
<keyword evidence="3" id="KW-0813">Transport</keyword>
<dbReference type="InterPro" id="IPR006260">
    <property type="entry name" value="TonB/TolA_C"/>
</dbReference>
<evidence type="ECO:0000256" key="1">
    <source>
        <dbReference type="ARBA" id="ARBA00004383"/>
    </source>
</evidence>
<evidence type="ECO:0000259" key="10">
    <source>
        <dbReference type="PROSITE" id="PS52015"/>
    </source>
</evidence>
<dbReference type="PANTHER" id="PTHR33446">
    <property type="entry name" value="PROTEIN TONB-RELATED"/>
    <property type="match status" value="1"/>
</dbReference>
<evidence type="ECO:0000256" key="7">
    <source>
        <dbReference type="ARBA" id="ARBA00022927"/>
    </source>
</evidence>
<dbReference type="InterPro" id="IPR037682">
    <property type="entry name" value="TonB_C"/>
</dbReference>